<sequence length="107" mass="12019">MDRRLLARGPKKGVSFGIPAASWPGRWLPPCFSSCPPPKIFHLFFIVCSAPSSTSWEASFEEFVISCRSPLPLQGLRKEELKGLEGVNRMFLRMKGVGRLKLGQDRK</sequence>
<evidence type="ECO:0000313" key="2">
    <source>
        <dbReference type="Proteomes" id="UP000499080"/>
    </source>
</evidence>
<proteinExistence type="predicted"/>
<accession>A0A4Y2BEJ0</accession>
<reference evidence="1 2" key="1">
    <citation type="journal article" date="2019" name="Sci. Rep.">
        <title>Orb-weaving spider Araneus ventricosus genome elucidates the spidroin gene catalogue.</title>
        <authorList>
            <person name="Kono N."/>
            <person name="Nakamura H."/>
            <person name="Ohtoshi R."/>
            <person name="Moran D.A.P."/>
            <person name="Shinohara A."/>
            <person name="Yoshida Y."/>
            <person name="Fujiwara M."/>
            <person name="Mori M."/>
            <person name="Tomita M."/>
            <person name="Arakawa K."/>
        </authorList>
    </citation>
    <scope>NUCLEOTIDE SEQUENCE [LARGE SCALE GENOMIC DNA]</scope>
</reference>
<organism evidence="1 2">
    <name type="scientific">Araneus ventricosus</name>
    <name type="common">Orbweaver spider</name>
    <name type="synonym">Epeira ventricosa</name>
    <dbReference type="NCBI Taxonomy" id="182803"/>
    <lineage>
        <taxon>Eukaryota</taxon>
        <taxon>Metazoa</taxon>
        <taxon>Ecdysozoa</taxon>
        <taxon>Arthropoda</taxon>
        <taxon>Chelicerata</taxon>
        <taxon>Arachnida</taxon>
        <taxon>Araneae</taxon>
        <taxon>Araneomorphae</taxon>
        <taxon>Entelegynae</taxon>
        <taxon>Araneoidea</taxon>
        <taxon>Araneidae</taxon>
        <taxon>Araneus</taxon>
    </lineage>
</organism>
<evidence type="ECO:0000313" key="1">
    <source>
        <dbReference type="EMBL" id="GBL89795.1"/>
    </source>
</evidence>
<name>A0A4Y2BEJ0_ARAVE</name>
<dbReference type="AlphaFoldDB" id="A0A4Y2BEJ0"/>
<dbReference type="Proteomes" id="UP000499080">
    <property type="component" value="Unassembled WGS sequence"/>
</dbReference>
<keyword evidence="2" id="KW-1185">Reference proteome</keyword>
<protein>
    <submittedName>
        <fullName evidence="1">Uncharacterized protein</fullName>
    </submittedName>
</protein>
<dbReference type="EMBL" id="BGPR01000067">
    <property type="protein sequence ID" value="GBL89795.1"/>
    <property type="molecule type" value="Genomic_DNA"/>
</dbReference>
<comment type="caution">
    <text evidence="1">The sequence shown here is derived from an EMBL/GenBank/DDBJ whole genome shotgun (WGS) entry which is preliminary data.</text>
</comment>
<gene>
    <name evidence="1" type="ORF">AVEN_179578_1</name>
</gene>